<proteinExistence type="predicted"/>
<evidence type="ECO:0000313" key="2">
    <source>
        <dbReference type="Proteomes" id="UP001596500"/>
    </source>
</evidence>
<evidence type="ECO:0000313" key="1">
    <source>
        <dbReference type="EMBL" id="MFC7442729.1"/>
    </source>
</evidence>
<organism evidence="1 2">
    <name type="scientific">Laceyella putida</name>
    <dbReference type="NCBI Taxonomy" id="110101"/>
    <lineage>
        <taxon>Bacteria</taxon>
        <taxon>Bacillati</taxon>
        <taxon>Bacillota</taxon>
        <taxon>Bacilli</taxon>
        <taxon>Bacillales</taxon>
        <taxon>Thermoactinomycetaceae</taxon>
        <taxon>Laceyella</taxon>
    </lineage>
</organism>
<dbReference type="RefSeq" id="WP_379866801.1">
    <property type="nucleotide sequence ID" value="NZ_JBHTBW010000060.1"/>
</dbReference>
<dbReference type="EMBL" id="JBHTBW010000060">
    <property type="protein sequence ID" value="MFC7442729.1"/>
    <property type="molecule type" value="Genomic_DNA"/>
</dbReference>
<sequence>MRVFHSHAKFDIPAAPDIFALEETEKEAIIVAISQASIRMNKKFGGYLHPDRDPDEIQKWEYSAETGLSDYLNSDQDKFEVSALDVALAQWGKHGWELASVVPYQGRLIAFFKRPASV</sequence>
<protein>
    <submittedName>
        <fullName evidence="1">DUF6022 family protein</fullName>
    </submittedName>
</protein>
<dbReference type="Proteomes" id="UP001596500">
    <property type="component" value="Unassembled WGS sequence"/>
</dbReference>
<comment type="caution">
    <text evidence="1">The sequence shown here is derived from an EMBL/GenBank/DDBJ whole genome shotgun (WGS) entry which is preliminary data.</text>
</comment>
<gene>
    <name evidence="1" type="ORF">ACFQNG_16775</name>
</gene>
<dbReference type="Pfam" id="PF19486">
    <property type="entry name" value="DUF6022"/>
    <property type="match status" value="1"/>
</dbReference>
<keyword evidence="2" id="KW-1185">Reference proteome</keyword>
<dbReference type="InterPro" id="IPR046064">
    <property type="entry name" value="DUF6022"/>
</dbReference>
<accession>A0ABW2RNU7</accession>
<name>A0ABW2RNU7_9BACL</name>
<reference evidence="2" key="1">
    <citation type="journal article" date="2019" name="Int. J. Syst. Evol. Microbiol.">
        <title>The Global Catalogue of Microorganisms (GCM) 10K type strain sequencing project: providing services to taxonomists for standard genome sequencing and annotation.</title>
        <authorList>
            <consortium name="The Broad Institute Genomics Platform"/>
            <consortium name="The Broad Institute Genome Sequencing Center for Infectious Disease"/>
            <person name="Wu L."/>
            <person name="Ma J."/>
        </authorList>
    </citation>
    <scope>NUCLEOTIDE SEQUENCE [LARGE SCALE GENOMIC DNA]</scope>
    <source>
        <strain evidence="2">CGMCC 1.12942</strain>
    </source>
</reference>